<protein>
    <recommendedName>
        <fullName evidence="1">EfeO-type cupredoxin-like domain-containing protein</fullName>
    </recommendedName>
</protein>
<dbReference type="InterPro" id="IPR028096">
    <property type="entry name" value="EfeO_Cupredoxin"/>
</dbReference>
<dbReference type="Pfam" id="PF13473">
    <property type="entry name" value="Cupredoxin_1"/>
    <property type="match status" value="1"/>
</dbReference>
<proteinExistence type="predicted"/>
<comment type="caution">
    <text evidence="2">The sequence shown here is derived from an EMBL/GenBank/DDBJ whole genome shotgun (WGS) entry which is preliminary data.</text>
</comment>
<dbReference type="Gene3D" id="2.60.40.420">
    <property type="entry name" value="Cupredoxins - blue copper proteins"/>
    <property type="match status" value="1"/>
</dbReference>
<gene>
    <name evidence="2" type="ORF">A3C70_00375</name>
</gene>
<name>A0A1G2THM9_9BACT</name>
<dbReference type="InterPro" id="IPR008972">
    <property type="entry name" value="Cupredoxin"/>
</dbReference>
<evidence type="ECO:0000259" key="1">
    <source>
        <dbReference type="Pfam" id="PF13473"/>
    </source>
</evidence>
<reference evidence="2 3" key="1">
    <citation type="journal article" date="2016" name="Nat. Commun.">
        <title>Thousands of microbial genomes shed light on interconnected biogeochemical processes in an aquifer system.</title>
        <authorList>
            <person name="Anantharaman K."/>
            <person name="Brown C.T."/>
            <person name="Hug L.A."/>
            <person name="Sharon I."/>
            <person name="Castelle C.J."/>
            <person name="Probst A.J."/>
            <person name="Thomas B.C."/>
            <person name="Singh A."/>
            <person name="Wilkins M.J."/>
            <person name="Karaoz U."/>
            <person name="Brodie E.L."/>
            <person name="Williams K.H."/>
            <person name="Hubbard S.S."/>
            <person name="Banfield J.F."/>
        </authorList>
    </citation>
    <scope>NUCLEOTIDE SEQUENCE [LARGE SCALE GENOMIC DNA]</scope>
</reference>
<sequence length="128" mass="13495">MKATVISITVAIVLIGSALVLARGGVSPADSIPANNVSVVDGKQVIEIRAKGGYQPRRSIAKAGIPTVIRFNTNGTFDCSSSVRIPSLGINKVLPQSDTTDIEIGSQQVLTLQGMCGMGMYPFEIEFQ</sequence>
<organism evidence="2 3">
    <name type="scientific">Candidatus Zambryskibacteria bacterium RIFCSPHIGHO2_02_FULL_43_14</name>
    <dbReference type="NCBI Taxonomy" id="1802748"/>
    <lineage>
        <taxon>Bacteria</taxon>
        <taxon>Candidatus Zambryskiibacteriota</taxon>
    </lineage>
</organism>
<dbReference type="AlphaFoldDB" id="A0A1G2THM9"/>
<dbReference type="EMBL" id="MHVR01000004">
    <property type="protein sequence ID" value="OHA96796.1"/>
    <property type="molecule type" value="Genomic_DNA"/>
</dbReference>
<dbReference type="Proteomes" id="UP000178175">
    <property type="component" value="Unassembled WGS sequence"/>
</dbReference>
<accession>A0A1G2THM9</accession>
<evidence type="ECO:0000313" key="3">
    <source>
        <dbReference type="Proteomes" id="UP000178175"/>
    </source>
</evidence>
<evidence type="ECO:0000313" key="2">
    <source>
        <dbReference type="EMBL" id="OHA96796.1"/>
    </source>
</evidence>
<feature type="domain" description="EfeO-type cupredoxin-like" evidence="1">
    <location>
        <begin position="41"/>
        <end position="121"/>
    </location>
</feature>